<organism evidence="1 2">
    <name type="scientific">Coptotermes formosanus</name>
    <name type="common">Formosan subterranean termite</name>
    <dbReference type="NCBI Taxonomy" id="36987"/>
    <lineage>
        <taxon>Eukaryota</taxon>
        <taxon>Metazoa</taxon>
        <taxon>Ecdysozoa</taxon>
        <taxon>Arthropoda</taxon>
        <taxon>Hexapoda</taxon>
        <taxon>Insecta</taxon>
        <taxon>Pterygota</taxon>
        <taxon>Neoptera</taxon>
        <taxon>Polyneoptera</taxon>
        <taxon>Dictyoptera</taxon>
        <taxon>Blattodea</taxon>
        <taxon>Blattoidea</taxon>
        <taxon>Termitoidae</taxon>
        <taxon>Rhinotermitidae</taxon>
        <taxon>Coptotermes</taxon>
    </lineage>
</organism>
<evidence type="ECO:0000313" key="1">
    <source>
        <dbReference type="EMBL" id="GFG33649.1"/>
    </source>
</evidence>
<dbReference type="OrthoDB" id="6762648at2759"/>
<dbReference type="AlphaFoldDB" id="A0A6L2PM57"/>
<sequence length="116" mass="12922">MVGITSHNEVNQNDKPVGISFRRKDQLSGDVVWSVLEKVTQSDARFNAVDRLDIIMHSVRMPVGFGRVTTKGRQISVMAHLKRSIIEVKATENCLAHALVIAIAKIKNRTTIRTDA</sequence>
<dbReference type="Proteomes" id="UP000502823">
    <property type="component" value="Unassembled WGS sequence"/>
</dbReference>
<dbReference type="InParanoid" id="A0A6L2PM57"/>
<accession>A0A6L2PM57</accession>
<comment type="caution">
    <text evidence="1">The sequence shown here is derived from an EMBL/GenBank/DDBJ whole genome shotgun (WGS) entry which is preliminary data.</text>
</comment>
<evidence type="ECO:0000313" key="2">
    <source>
        <dbReference type="Proteomes" id="UP000502823"/>
    </source>
</evidence>
<proteinExistence type="predicted"/>
<reference evidence="2" key="1">
    <citation type="submission" date="2020-01" db="EMBL/GenBank/DDBJ databases">
        <title>Draft genome sequence of the Termite Coptotermes fromosanus.</title>
        <authorList>
            <person name="Itakura S."/>
            <person name="Yosikawa Y."/>
            <person name="Umezawa K."/>
        </authorList>
    </citation>
    <scope>NUCLEOTIDE SEQUENCE [LARGE SCALE GENOMIC DNA]</scope>
</reference>
<gene>
    <name evidence="1" type="ORF">Cfor_01530</name>
</gene>
<name>A0A6L2PM57_COPFO</name>
<dbReference type="EMBL" id="BLKM01000443">
    <property type="protein sequence ID" value="GFG33649.1"/>
    <property type="molecule type" value="Genomic_DNA"/>
</dbReference>
<keyword evidence="2" id="KW-1185">Reference proteome</keyword>
<protein>
    <submittedName>
        <fullName evidence="1">Uncharacterized protein</fullName>
    </submittedName>
</protein>